<dbReference type="PANTHER" id="PTHR20905:SF28">
    <property type="entry name" value="GH28833P-RELATED"/>
    <property type="match status" value="1"/>
</dbReference>
<name>A0A6J2TF33_DROLE</name>
<keyword evidence="1" id="KW-1185">Reference proteome</keyword>
<accession>A0A6J2TF33</accession>
<reference evidence="2" key="1">
    <citation type="submission" date="2025-08" db="UniProtKB">
        <authorList>
            <consortium name="RefSeq"/>
        </authorList>
    </citation>
    <scope>IDENTIFICATION</scope>
    <source>
        <strain evidence="2">11010-0011.00</strain>
        <tissue evidence="2">Whole body</tissue>
    </source>
</reference>
<sequence length="244" mass="27963">MAKQFALKGEEFEIRNISPDMYEETEELFMHVFPNYENMCLATNMKESPEALEELRQLLHAVLPDGISFAVIHKPTGKIVAICCNKIINHKKNISLDEVFESFKTPQMFTIDAYLVRLENDFDVFKQWQVESAFEIEFLAVHPDWTKRGLAFNVCSYALDFAVAMSKGELTPEQMAQMPDHIRKERPDVSMGVFTSLYTQRMAAKLNFIPVNVVPMTEFSFEGKTFAEVVAPEHVNSQHAAKKL</sequence>
<proteinExistence type="predicted"/>
<dbReference type="SUPFAM" id="SSF55729">
    <property type="entry name" value="Acyl-CoA N-acyltransferases (Nat)"/>
    <property type="match status" value="1"/>
</dbReference>
<dbReference type="GO" id="GO:0008080">
    <property type="term" value="F:N-acetyltransferase activity"/>
    <property type="evidence" value="ECO:0007669"/>
    <property type="project" value="TreeGrafter"/>
</dbReference>
<dbReference type="PANTHER" id="PTHR20905">
    <property type="entry name" value="N-ACETYLTRANSFERASE-RELATED"/>
    <property type="match status" value="1"/>
</dbReference>
<dbReference type="RefSeq" id="XP_030374604.1">
    <property type="nucleotide sequence ID" value="XM_030518744.1"/>
</dbReference>
<gene>
    <name evidence="2" type="primary">LOC115624148</name>
</gene>
<dbReference type="AlphaFoldDB" id="A0A6J2TF33"/>
<organism evidence="1 2">
    <name type="scientific">Drosophila lebanonensis</name>
    <name type="common">Fruit fly</name>
    <name type="synonym">Scaptodrosophila lebanonensis</name>
    <dbReference type="NCBI Taxonomy" id="7225"/>
    <lineage>
        <taxon>Eukaryota</taxon>
        <taxon>Metazoa</taxon>
        <taxon>Ecdysozoa</taxon>
        <taxon>Arthropoda</taxon>
        <taxon>Hexapoda</taxon>
        <taxon>Insecta</taxon>
        <taxon>Pterygota</taxon>
        <taxon>Neoptera</taxon>
        <taxon>Endopterygota</taxon>
        <taxon>Diptera</taxon>
        <taxon>Brachycera</taxon>
        <taxon>Muscomorpha</taxon>
        <taxon>Ephydroidea</taxon>
        <taxon>Drosophilidae</taxon>
        <taxon>Scaptodrosophila</taxon>
    </lineage>
</organism>
<dbReference type="Proteomes" id="UP000504634">
    <property type="component" value="Unplaced"/>
</dbReference>
<dbReference type="OrthoDB" id="8191594at2759"/>
<dbReference type="Gene3D" id="3.40.630.30">
    <property type="match status" value="1"/>
</dbReference>
<dbReference type="GeneID" id="115624148"/>
<dbReference type="InterPro" id="IPR016181">
    <property type="entry name" value="Acyl_CoA_acyltransferase"/>
</dbReference>
<protein>
    <submittedName>
        <fullName evidence="2">Uncharacterized protein LOC115624148</fullName>
    </submittedName>
</protein>
<evidence type="ECO:0000313" key="1">
    <source>
        <dbReference type="Proteomes" id="UP000504634"/>
    </source>
</evidence>
<evidence type="ECO:0000313" key="2">
    <source>
        <dbReference type="RefSeq" id="XP_030374604.1"/>
    </source>
</evidence>